<keyword evidence="7 9" id="KW-0505">Motor protein</keyword>
<dbReference type="PRINTS" id="PR00380">
    <property type="entry name" value="KINESINHEAVY"/>
</dbReference>
<keyword evidence="2" id="KW-0963">Cytoplasm</keyword>
<feature type="region of interest" description="Disordered" evidence="11">
    <location>
        <begin position="1711"/>
        <end position="1735"/>
    </location>
</feature>
<feature type="coiled-coil region" evidence="10">
    <location>
        <begin position="833"/>
        <end position="867"/>
    </location>
</feature>
<dbReference type="GO" id="GO:0005876">
    <property type="term" value="C:spindle microtubule"/>
    <property type="evidence" value="ECO:0007669"/>
    <property type="project" value="TreeGrafter"/>
</dbReference>
<evidence type="ECO:0000256" key="7">
    <source>
        <dbReference type="ARBA" id="ARBA00023175"/>
    </source>
</evidence>
<feature type="region of interest" description="Disordered" evidence="11">
    <location>
        <begin position="540"/>
        <end position="559"/>
    </location>
</feature>
<feature type="region of interest" description="Disordered" evidence="11">
    <location>
        <begin position="1614"/>
        <end position="1689"/>
    </location>
</feature>
<evidence type="ECO:0000256" key="4">
    <source>
        <dbReference type="ARBA" id="ARBA00022741"/>
    </source>
</evidence>
<evidence type="ECO:0000256" key="5">
    <source>
        <dbReference type="ARBA" id="ARBA00022840"/>
    </source>
</evidence>
<dbReference type="InterPro" id="IPR001752">
    <property type="entry name" value="Kinesin_motor_dom"/>
</dbReference>
<feature type="coiled-coil region" evidence="10">
    <location>
        <begin position="1350"/>
        <end position="1417"/>
    </location>
</feature>
<feature type="compositionally biased region" description="Basic and acidic residues" evidence="11">
    <location>
        <begin position="1661"/>
        <end position="1671"/>
    </location>
</feature>
<dbReference type="GO" id="GO:0090307">
    <property type="term" value="P:mitotic spindle assembly"/>
    <property type="evidence" value="ECO:0007669"/>
    <property type="project" value="TreeGrafter"/>
</dbReference>
<dbReference type="InterPro" id="IPR027417">
    <property type="entry name" value="P-loop_NTPase"/>
</dbReference>
<keyword evidence="4 9" id="KW-0547">Nucleotide-binding</keyword>
<dbReference type="PANTHER" id="PTHR47970:SF29">
    <property type="entry name" value="KINESIN FAMILY MEMBER 20B"/>
    <property type="match status" value="1"/>
</dbReference>
<feature type="coiled-coil region" evidence="10">
    <location>
        <begin position="896"/>
        <end position="930"/>
    </location>
</feature>
<feature type="compositionally biased region" description="Basic and acidic residues" evidence="11">
    <location>
        <begin position="1717"/>
        <end position="1729"/>
    </location>
</feature>
<dbReference type="OrthoDB" id="123929at2759"/>
<gene>
    <name evidence="13" type="primary">Kif20b</name>
    <name evidence="13" type="ORF">CHUBUR_R12037</name>
</gene>
<dbReference type="PANTHER" id="PTHR47970">
    <property type="entry name" value="KINESIN-LIKE PROTEIN KIF11"/>
    <property type="match status" value="1"/>
</dbReference>
<sequence length="1774" mass="204636">MEPTSDNEKLLRPSYIASAEPLQKTGPVSVEDIKADLSAEFSLISSSSDTSQSKGHIQVCLRIRPFTSLERENELQDCVSLEDSTSIILKPPKNSLSRLSEKAAGQMMQKFTFSRVFGPETTQEEFFEGTMKQPVQDFLDGYNRLIFTYGVTNAGKTYTFQGTEDDIGILPRTMDMLFKSIQGKLYAAMDLKPCRCRDYIKLTKDQVREETAIKNSILRLTKECFLEGCCNISFHLFFNEIHFTRPILTCNILYLADLEEMLKDSEQSSTTVKNYMKFSVWVSFCEIYNECFYDLLIPISHDKKRKTLRLAQDIKGCSYVKDLQWIQISDSKEAFRLLKLGLKHQSIASTKLNTCSSRSHSIFTVKILKIEDSGAPHVTQVNELSMCDLAGSERYMKTHNEGDRLKESGNINTSLLILGKCINALKNCQQSKLQQHIPFRESKLTHFLQGFFSGKGKVYMIVNISQCASTYDETLNVLKFSAIAQKVLVMDTSILPQDQSFGQKSAKESSLLSDTTMPIPRKRAAVLWDRTLEDVIEDDDEAEEQHNMSREEAEQKHEENEVLIGKEKYMVCARATLRISALLNLIELLKNKLITEKRNKLLLELKIREEVTQEFTQYFAEQETDFKECLSHERERLAENSERRLEIFKELVNGCTKNAEEENKLKDQPCKYSIGPGTCIGLQGFIDSLQHDVTDIKKQAEEAYRYIVSLEDPQEAIGWLEKQLGKITTELIQTKEDLTKKNNELIKTEEELTKEKKGELGVSVISNRVIDSNQLKDCEKTVLEVGRKRCFENKPAVEEEPPTKKGTLSTITEQGQKRSEYMKTNTSKNSAEILALKERTETLEGQLAALEEQCRREKTKKEEFSGQITNLHLKLSASEERASGLSEELRQCRAGYQEIVSELDKQKAVNREQEEKIIQLNNEVECAKQNIIDKVSQIKTMQSKEDELYKCHLESYAMDSDLVNLKNSLHSQKEKPESTHLSPVCVQSQTAATADLRQESSFHCSVESIWEECKNIIKISSQKSQQIHELLQQVADLKKGLDDTENYNNQLKIKLNEIANQHHQSIKEKDLMNQLQEQIQKKTQDFEKQAAEDHRVIAQLEEDVTSYKGKIRELECLLEAFRAKDNSITKLEEVLKEKESIILNLESDKVALQEKCANSDKKLKELNGQEANLKEEVVRLMNSLENMKHSLQEKEKNENEQIRSVELLRKDLSESSGLVQSLKKDLQWKEEEYTDLKEKFSDAKKQIQQVQKEVCTMRSEEKSLRKKVNELQKIKNQLSEELEIKQRTILQLKKQLNNEKLEELSKQYEKTRKDLCAKEKIIEDMRMTLEEQEQTQVEQDQVLEAKLEETNRLVLELETWKQKYRELNNQSDNGWQQKMSKYEEKNINENEELIKLQKELKENEAKYQTDRKKWLQEKMRLINQVKETESHCNREMRKFEEDREGHIKQQAEIERLAAQLVEKDSNLQKWREERDRLVDTLEVQLKTLAFNTMQKDKEIAELKQAALKDSGKELKQRINHESLQSLAEVPVPEEGQDKIEQSVSKGVSCFLKISLCLQDYSEIALDSSEVSTENGKTSRFPKPEMEIQFTPLQPNKMEVKHQGSTLPVTVKMLKPRKKRKSEEMDEDFVKSENKKNAKPAMTNSPSTSNKKKVCMSTTQSFRKEYSLRRQESTSSKKSSRRKDGTLQKIGDFFQSSPTIIHSKAKKLIATISSPKSAEPEGVKENELKPKQAKRRLYSTDISCPLDIPASSVKQKEKESDHLIIKRLLRSKTAK</sequence>
<dbReference type="GO" id="GO:0005634">
    <property type="term" value="C:nucleus"/>
    <property type="evidence" value="ECO:0007669"/>
    <property type="project" value="TreeGrafter"/>
</dbReference>
<dbReference type="SUPFAM" id="SSF52540">
    <property type="entry name" value="P-loop containing nucleoside triphosphate hydrolases"/>
    <property type="match status" value="1"/>
</dbReference>
<comment type="subcellular location">
    <subcellularLocation>
        <location evidence="1">Cytoplasm</location>
        <location evidence="1">Cytoskeleton</location>
        <location evidence="1">Spindle</location>
    </subcellularLocation>
</comment>
<dbReference type="GO" id="GO:0005524">
    <property type="term" value="F:ATP binding"/>
    <property type="evidence" value="ECO:0007669"/>
    <property type="project" value="UniProtKB-UniRule"/>
</dbReference>
<protein>
    <submittedName>
        <fullName evidence="13">KI20B protein</fullName>
    </submittedName>
</protein>
<dbReference type="GO" id="GO:0051231">
    <property type="term" value="P:spindle elongation"/>
    <property type="evidence" value="ECO:0007669"/>
    <property type="project" value="TreeGrafter"/>
</dbReference>
<comment type="similarity">
    <text evidence="9">Belongs to the TRAFAC class myosin-kinesin ATPase superfamily. Kinesin family.</text>
</comment>
<accession>A0A7K5G3U1</accession>
<evidence type="ECO:0000256" key="1">
    <source>
        <dbReference type="ARBA" id="ARBA00004186"/>
    </source>
</evidence>
<reference evidence="13 14" key="1">
    <citation type="submission" date="2019-09" db="EMBL/GenBank/DDBJ databases">
        <title>Bird 10,000 Genomes (B10K) Project - Family phase.</title>
        <authorList>
            <person name="Zhang G."/>
        </authorList>
    </citation>
    <scope>NUCLEOTIDE SEQUENCE [LARGE SCALE GENOMIC DNA]</scope>
    <source>
        <strain evidence="13">B10K-CU-031-22</strain>
    </source>
</reference>
<dbReference type="EMBL" id="VZRC01000013">
    <property type="protein sequence ID" value="NWS51742.1"/>
    <property type="molecule type" value="Genomic_DNA"/>
</dbReference>
<dbReference type="GO" id="GO:0008017">
    <property type="term" value="F:microtubule binding"/>
    <property type="evidence" value="ECO:0007669"/>
    <property type="project" value="InterPro"/>
</dbReference>
<dbReference type="GO" id="GO:0072686">
    <property type="term" value="C:mitotic spindle"/>
    <property type="evidence" value="ECO:0007669"/>
    <property type="project" value="TreeGrafter"/>
</dbReference>
<dbReference type="CDD" id="cd21786">
    <property type="entry name" value="RBD_KIF20B"/>
    <property type="match status" value="1"/>
</dbReference>
<evidence type="ECO:0000313" key="13">
    <source>
        <dbReference type="EMBL" id="NWS51742.1"/>
    </source>
</evidence>
<evidence type="ECO:0000256" key="11">
    <source>
        <dbReference type="SAM" id="MobiDB-lite"/>
    </source>
</evidence>
<keyword evidence="8" id="KW-0206">Cytoskeleton</keyword>
<feature type="non-terminal residue" evidence="13">
    <location>
        <position position="1774"/>
    </location>
</feature>
<evidence type="ECO:0000313" key="14">
    <source>
        <dbReference type="Proteomes" id="UP000541181"/>
    </source>
</evidence>
<comment type="caution">
    <text evidence="13">The sequence shown here is derived from an EMBL/GenBank/DDBJ whole genome shotgun (WGS) entry which is preliminary data.</text>
</comment>
<feature type="coiled-coil region" evidence="10">
    <location>
        <begin position="1041"/>
        <end position="1318"/>
    </location>
</feature>
<evidence type="ECO:0000256" key="10">
    <source>
        <dbReference type="SAM" id="Coils"/>
    </source>
</evidence>
<dbReference type="InterPro" id="IPR036961">
    <property type="entry name" value="Kinesin_motor_dom_sf"/>
</dbReference>
<evidence type="ECO:0000256" key="6">
    <source>
        <dbReference type="ARBA" id="ARBA00023054"/>
    </source>
</evidence>
<dbReference type="GO" id="GO:0007018">
    <property type="term" value="P:microtubule-based movement"/>
    <property type="evidence" value="ECO:0007669"/>
    <property type="project" value="InterPro"/>
</dbReference>
<name>A0A7K5G3U1_9AVES</name>
<keyword evidence="6 10" id="KW-0175">Coiled coil</keyword>
<evidence type="ECO:0000256" key="2">
    <source>
        <dbReference type="ARBA" id="ARBA00022490"/>
    </source>
</evidence>
<dbReference type="PROSITE" id="PS50067">
    <property type="entry name" value="KINESIN_MOTOR_2"/>
    <property type="match status" value="1"/>
</dbReference>
<evidence type="ECO:0000256" key="9">
    <source>
        <dbReference type="PROSITE-ProRule" id="PRU00283"/>
    </source>
</evidence>
<dbReference type="Pfam" id="PF00225">
    <property type="entry name" value="Kinesin"/>
    <property type="match status" value="1"/>
</dbReference>
<feature type="region of interest" description="Disordered" evidence="11">
    <location>
        <begin position="795"/>
        <end position="824"/>
    </location>
</feature>
<organism evidence="13 14">
    <name type="scientific">Chunga burmeisteri</name>
    <name type="common">Black-legged seriema</name>
    <dbReference type="NCBI Taxonomy" id="1352770"/>
    <lineage>
        <taxon>Eukaryota</taxon>
        <taxon>Metazoa</taxon>
        <taxon>Chordata</taxon>
        <taxon>Craniata</taxon>
        <taxon>Vertebrata</taxon>
        <taxon>Euteleostomi</taxon>
        <taxon>Archelosauria</taxon>
        <taxon>Archosauria</taxon>
        <taxon>Dinosauria</taxon>
        <taxon>Saurischia</taxon>
        <taxon>Theropoda</taxon>
        <taxon>Coelurosauria</taxon>
        <taxon>Aves</taxon>
        <taxon>Neognathae</taxon>
        <taxon>Neoaves</taxon>
        <taxon>Telluraves</taxon>
        <taxon>Australaves</taxon>
        <taxon>Cariamiformes</taxon>
        <taxon>Cariamidae</taxon>
        <taxon>Chunga</taxon>
    </lineage>
</organism>
<dbReference type="Proteomes" id="UP000541181">
    <property type="component" value="Unassembled WGS sequence"/>
</dbReference>
<dbReference type="Gene3D" id="3.40.850.10">
    <property type="entry name" value="Kinesin motor domain"/>
    <property type="match status" value="2"/>
</dbReference>
<feature type="non-terminal residue" evidence="13">
    <location>
        <position position="1"/>
    </location>
</feature>
<feature type="domain" description="Kinesin motor" evidence="12">
    <location>
        <begin position="56"/>
        <end position="487"/>
    </location>
</feature>
<keyword evidence="3" id="KW-0597">Phosphoprotein</keyword>
<keyword evidence="5 9" id="KW-0067">ATP-binding</keyword>
<dbReference type="SMART" id="SM00129">
    <property type="entry name" value="KISc"/>
    <property type="match status" value="1"/>
</dbReference>
<feature type="binding site" evidence="9">
    <location>
        <begin position="150"/>
        <end position="157"/>
    </location>
    <ligand>
        <name>ATP</name>
        <dbReference type="ChEBI" id="CHEBI:30616"/>
    </ligand>
</feature>
<evidence type="ECO:0000256" key="8">
    <source>
        <dbReference type="ARBA" id="ARBA00023212"/>
    </source>
</evidence>
<dbReference type="GO" id="GO:0008574">
    <property type="term" value="F:plus-end-directed microtubule motor activity"/>
    <property type="evidence" value="ECO:0007669"/>
    <property type="project" value="TreeGrafter"/>
</dbReference>
<evidence type="ECO:0000259" key="12">
    <source>
        <dbReference type="PROSITE" id="PS50067"/>
    </source>
</evidence>
<proteinExistence type="inferred from homology"/>
<dbReference type="InterPro" id="IPR047149">
    <property type="entry name" value="KIF11-like"/>
</dbReference>
<feature type="compositionally biased region" description="Basic and acidic residues" evidence="11">
    <location>
        <begin position="544"/>
        <end position="559"/>
    </location>
</feature>
<keyword evidence="14" id="KW-1185">Reference proteome</keyword>
<evidence type="ECO:0000256" key="3">
    <source>
        <dbReference type="ARBA" id="ARBA00022553"/>
    </source>
</evidence>